<dbReference type="GO" id="GO:0016020">
    <property type="term" value="C:membrane"/>
    <property type="evidence" value="ECO:0007669"/>
    <property type="project" value="UniProtKB-SubCell"/>
</dbReference>
<evidence type="ECO:0000256" key="5">
    <source>
        <dbReference type="SAM" id="MobiDB-lite"/>
    </source>
</evidence>
<dbReference type="AlphaFoldDB" id="A0A8J4XX18"/>
<feature type="transmembrane region" description="Helical" evidence="6">
    <location>
        <begin position="231"/>
        <end position="253"/>
    </location>
</feature>
<dbReference type="GO" id="GO:0015179">
    <property type="term" value="F:L-amino acid transmembrane transporter activity"/>
    <property type="evidence" value="ECO:0007669"/>
    <property type="project" value="TreeGrafter"/>
</dbReference>
<evidence type="ECO:0000256" key="4">
    <source>
        <dbReference type="ARBA" id="ARBA00023136"/>
    </source>
</evidence>
<dbReference type="OrthoDB" id="10062876at2759"/>
<evidence type="ECO:0000313" key="8">
    <source>
        <dbReference type="Proteomes" id="UP000770661"/>
    </source>
</evidence>
<feature type="transmembrane region" description="Helical" evidence="6">
    <location>
        <begin position="117"/>
        <end position="137"/>
    </location>
</feature>
<evidence type="ECO:0000256" key="3">
    <source>
        <dbReference type="ARBA" id="ARBA00022989"/>
    </source>
</evidence>
<comment type="caution">
    <text evidence="7">The sequence shown here is derived from an EMBL/GenBank/DDBJ whole genome shotgun (WGS) entry which is preliminary data.</text>
</comment>
<feature type="transmembrane region" description="Helical" evidence="6">
    <location>
        <begin position="158"/>
        <end position="181"/>
    </location>
</feature>
<sequence length="292" mass="33033">MRRDCACSCAVCLESWMGREICQGVHIPKFWEQQPIIRRRKFSRQRQETDEKAHDGRKVGEEQRRQRMTDEPGRSKEKEIKRSFTKRDRRKRKASTGIFESPRAVLQDSGGSVGMSLIVWVLSGVMCIVGAFCYVELGTMIPKSGGTYTYLYEAYGSFPAFIYLFYMVTISIPGGRAVSALTFANYVLQPFFPDGQPPPDSALRLIGIELTVTLTYVNCKKVRWATRVQDLLALTKVFALIVIIVVGVCHLFRGTTQNFEDPMEGTTTHPALLATTFYHTIYAYDGCSFLSV</sequence>
<feature type="compositionally biased region" description="Basic and acidic residues" evidence="5">
    <location>
        <begin position="45"/>
        <end position="86"/>
    </location>
</feature>
<feature type="region of interest" description="Disordered" evidence="5">
    <location>
        <begin position="41"/>
        <end position="94"/>
    </location>
</feature>
<dbReference type="InterPro" id="IPR002293">
    <property type="entry name" value="AA/rel_permease1"/>
</dbReference>
<evidence type="ECO:0000256" key="1">
    <source>
        <dbReference type="ARBA" id="ARBA00004141"/>
    </source>
</evidence>
<dbReference type="Proteomes" id="UP000770661">
    <property type="component" value="Unassembled WGS sequence"/>
</dbReference>
<dbReference type="Gene3D" id="1.20.1740.10">
    <property type="entry name" value="Amino acid/polyamine transporter I"/>
    <property type="match status" value="1"/>
</dbReference>
<keyword evidence="3 6" id="KW-1133">Transmembrane helix</keyword>
<keyword evidence="2 6" id="KW-0812">Transmembrane</keyword>
<gene>
    <name evidence="7" type="primary">SLC7A6_1</name>
    <name evidence="7" type="ORF">GWK47_009276</name>
</gene>
<keyword evidence="8" id="KW-1185">Reference proteome</keyword>
<evidence type="ECO:0000256" key="2">
    <source>
        <dbReference type="ARBA" id="ARBA00022692"/>
    </source>
</evidence>
<organism evidence="7 8">
    <name type="scientific">Chionoecetes opilio</name>
    <name type="common">Atlantic snow crab</name>
    <name type="synonym">Cancer opilio</name>
    <dbReference type="NCBI Taxonomy" id="41210"/>
    <lineage>
        <taxon>Eukaryota</taxon>
        <taxon>Metazoa</taxon>
        <taxon>Ecdysozoa</taxon>
        <taxon>Arthropoda</taxon>
        <taxon>Crustacea</taxon>
        <taxon>Multicrustacea</taxon>
        <taxon>Malacostraca</taxon>
        <taxon>Eumalacostraca</taxon>
        <taxon>Eucarida</taxon>
        <taxon>Decapoda</taxon>
        <taxon>Pleocyemata</taxon>
        <taxon>Brachyura</taxon>
        <taxon>Eubrachyura</taxon>
        <taxon>Majoidea</taxon>
        <taxon>Majidae</taxon>
        <taxon>Chionoecetes</taxon>
    </lineage>
</organism>
<evidence type="ECO:0000256" key="6">
    <source>
        <dbReference type="SAM" id="Phobius"/>
    </source>
</evidence>
<keyword evidence="4 6" id="KW-0472">Membrane</keyword>
<protein>
    <submittedName>
        <fullName evidence="7">Y+L amino acid transporter 2</fullName>
    </submittedName>
</protein>
<dbReference type="InterPro" id="IPR050598">
    <property type="entry name" value="AminoAcid_Transporter"/>
</dbReference>
<dbReference type="PANTHER" id="PTHR11785">
    <property type="entry name" value="AMINO ACID TRANSPORTER"/>
    <property type="match status" value="1"/>
</dbReference>
<dbReference type="EMBL" id="JACEEZ010018722">
    <property type="protein sequence ID" value="KAG0716603.1"/>
    <property type="molecule type" value="Genomic_DNA"/>
</dbReference>
<dbReference type="Pfam" id="PF13520">
    <property type="entry name" value="AA_permease_2"/>
    <property type="match status" value="1"/>
</dbReference>
<evidence type="ECO:0000313" key="7">
    <source>
        <dbReference type="EMBL" id="KAG0716603.1"/>
    </source>
</evidence>
<reference evidence="7" key="1">
    <citation type="submission" date="2020-07" db="EMBL/GenBank/DDBJ databases">
        <title>The High-quality genome of the commercially important snow crab, Chionoecetes opilio.</title>
        <authorList>
            <person name="Jeong J.-H."/>
            <person name="Ryu S."/>
        </authorList>
    </citation>
    <scope>NUCLEOTIDE SEQUENCE</scope>
    <source>
        <strain evidence="7">MADBK_172401_WGS</strain>
        <tissue evidence="7">Digestive gland</tissue>
    </source>
</reference>
<dbReference type="PANTHER" id="PTHR11785:SF528">
    <property type="entry name" value="AMINO ACID TRANSPORTER PROTEIN JHI-21"/>
    <property type="match status" value="1"/>
</dbReference>
<comment type="subcellular location">
    <subcellularLocation>
        <location evidence="1">Membrane</location>
        <topology evidence="1">Multi-pass membrane protein</topology>
    </subcellularLocation>
</comment>
<accession>A0A8J4XX18</accession>
<proteinExistence type="predicted"/>
<name>A0A8J4XX18_CHIOP</name>